<dbReference type="EMBL" id="FPAW01000012">
    <property type="protein sequence ID" value="SFT91057.1"/>
    <property type="molecule type" value="Genomic_DNA"/>
</dbReference>
<evidence type="ECO:0000313" key="3">
    <source>
        <dbReference type="Proteomes" id="UP000182466"/>
    </source>
</evidence>
<dbReference type="InterPro" id="IPR050138">
    <property type="entry name" value="DHOase/Allantoinase_Hydrolase"/>
</dbReference>
<dbReference type="GO" id="GO:0005737">
    <property type="term" value="C:cytoplasm"/>
    <property type="evidence" value="ECO:0007669"/>
    <property type="project" value="TreeGrafter"/>
</dbReference>
<dbReference type="SUPFAM" id="SSF51556">
    <property type="entry name" value="Metallo-dependent hydrolases"/>
    <property type="match status" value="1"/>
</dbReference>
<dbReference type="Proteomes" id="UP000182466">
    <property type="component" value="Unassembled WGS sequence"/>
</dbReference>
<keyword evidence="3" id="KW-1185">Reference proteome</keyword>
<dbReference type="SUPFAM" id="SSF51338">
    <property type="entry name" value="Composite domain of metallo-dependent hydrolases"/>
    <property type="match status" value="1"/>
</dbReference>
<organism evidence="2 3">
    <name type="scientific">Sedimentitalea nanhaiensis</name>
    <dbReference type="NCBI Taxonomy" id="999627"/>
    <lineage>
        <taxon>Bacteria</taxon>
        <taxon>Pseudomonadati</taxon>
        <taxon>Pseudomonadota</taxon>
        <taxon>Alphaproteobacteria</taxon>
        <taxon>Rhodobacterales</taxon>
        <taxon>Paracoccaceae</taxon>
        <taxon>Sedimentitalea</taxon>
    </lineage>
</organism>
<dbReference type="RefSeq" id="WP_027264049.1">
    <property type="nucleotide sequence ID" value="NZ_FPAW01000012.1"/>
</dbReference>
<dbReference type="InterPro" id="IPR032466">
    <property type="entry name" value="Metal_Hydrolase"/>
</dbReference>
<name>A0A1I7BV56_9RHOB</name>
<feature type="domain" description="Amidohydrolase-related" evidence="1">
    <location>
        <begin position="234"/>
        <end position="430"/>
    </location>
</feature>
<dbReference type="Gene3D" id="2.30.40.10">
    <property type="entry name" value="Urease, subunit C, domain 1"/>
    <property type="match status" value="1"/>
</dbReference>
<protein>
    <submittedName>
        <fullName evidence="2">Dihydropyrimidinase/allantoinase</fullName>
    </submittedName>
</protein>
<accession>A0A1I7BV56</accession>
<dbReference type="Pfam" id="PF01979">
    <property type="entry name" value="Amidohydro_1"/>
    <property type="match status" value="1"/>
</dbReference>
<evidence type="ECO:0000313" key="2">
    <source>
        <dbReference type="EMBL" id="SFT91057.1"/>
    </source>
</evidence>
<dbReference type="InterPro" id="IPR006680">
    <property type="entry name" value="Amidohydro-rel"/>
</dbReference>
<dbReference type="GO" id="GO:0006145">
    <property type="term" value="P:purine nucleobase catabolic process"/>
    <property type="evidence" value="ECO:0007669"/>
    <property type="project" value="TreeGrafter"/>
</dbReference>
<dbReference type="AlphaFoldDB" id="A0A1I7BV56"/>
<dbReference type="PANTHER" id="PTHR43668">
    <property type="entry name" value="ALLANTOINASE"/>
    <property type="match status" value="1"/>
</dbReference>
<dbReference type="PANTHER" id="PTHR43668:SF2">
    <property type="entry name" value="ALLANTOINASE"/>
    <property type="match status" value="1"/>
</dbReference>
<dbReference type="STRING" id="999627.SAMN05216236_11260"/>
<dbReference type="InterPro" id="IPR011059">
    <property type="entry name" value="Metal-dep_hydrolase_composite"/>
</dbReference>
<dbReference type="Gene3D" id="3.20.20.140">
    <property type="entry name" value="Metal-dependent hydrolases"/>
    <property type="match status" value="1"/>
</dbReference>
<proteinExistence type="predicted"/>
<gene>
    <name evidence="2" type="ORF">SAMN05216236_11260</name>
</gene>
<dbReference type="GO" id="GO:0004038">
    <property type="term" value="F:allantoinase activity"/>
    <property type="evidence" value="ECO:0007669"/>
    <property type="project" value="TreeGrafter"/>
</dbReference>
<dbReference type="eggNOG" id="COG0044">
    <property type="taxonomic scope" value="Bacteria"/>
</dbReference>
<reference evidence="2 3" key="1">
    <citation type="submission" date="2016-10" db="EMBL/GenBank/DDBJ databases">
        <authorList>
            <person name="de Groot N.N."/>
        </authorList>
    </citation>
    <scope>NUCLEOTIDE SEQUENCE [LARGE SCALE GENOMIC DNA]</scope>
    <source>
        <strain evidence="2 3">CGMCC 1.10959</strain>
    </source>
</reference>
<sequence length="454" mass="49263">MTYDLLLRNGEIVLPGEGRVAGSVAVKDGRIAAILAASETAHATRVIDCTGKWILPGAIDPHTHIGFGANEADWTTESRTAALQGVTGLMTFWRSDDLDISTPGWRLEGEARSVVDFGFHFGVTSRAHVEQFPALAAKYGVTSLKVYLMYKGATGAAKGITEVDDALLFRALRTAATVKGAVVGVHCENTEVIPVFREPLKDAGRMDLAAWDEQSPGFLETENVFRVAYFGEKAGCAVNIVHMSSAESLELVRRLRAPNRPAINVETCIHYLSLTRDVDIGNLGKVNPPLRSQSDVDALWEGVRDGAIQTIGSDHVARKRATKGPDIWRASAGFPGIAQIWPVMIEEGYYKRDIPIETLAATVSRNVAALYYLPCKGRIAPGYEADFAVLDPDGATTVSHGNFPSHSDYSPYEGRRFRGAVTHTILRGTVLSENGVLTPGFETAPYGQYLFRTP</sequence>
<evidence type="ECO:0000259" key="1">
    <source>
        <dbReference type="Pfam" id="PF01979"/>
    </source>
</evidence>
<dbReference type="OrthoDB" id="9775759at2"/>